<dbReference type="Proteomes" id="UP000001542">
    <property type="component" value="Unassembled WGS sequence"/>
</dbReference>
<dbReference type="EMBL" id="DS115898">
    <property type="protein sequence ID" value="EAX83503.1"/>
    <property type="molecule type" value="Genomic_DNA"/>
</dbReference>
<proteinExistence type="predicted"/>
<sequence length="57" mass="6682">MDERQVIRKLDTSQALEKLKKLLTEGKESLESVLELDVSYQYLYRTASDFKQSDLVE</sequence>
<name>A2FJI6_TRIV3</name>
<protein>
    <submittedName>
        <fullName evidence="2">Uncharacterized protein</fullName>
    </submittedName>
</protein>
<dbReference type="EMBL" id="DS113831">
    <property type="protein sequence ID" value="EAX94918.1"/>
    <property type="molecule type" value="Genomic_DNA"/>
</dbReference>
<evidence type="ECO:0000313" key="2">
    <source>
        <dbReference type="EMBL" id="EAX94918.1"/>
    </source>
</evidence>
<accession>A2FJI6</accession>
<reference evidence="2" key="1">
    <citation type="submission" date="2006-10" db="EMBL/GenBank/DDBJ databases">
        <authorList>
            <person name="Amadeo P."/>
            <person name="Zhao Q."/>
            <person name="Wortman J."/>
            <person name="Fraser-Liggett C."/>
            <person name="Carlton J."/>
        </authorList>
    </citation>
    <scope>NUCLEOTIDE SEQUENCE</scope>
    <source>
        <strain evidence="2">G3</strain>
    </source>
</reference>
<dbReference type="VEuPathDB" id="TrichDB:TVAG_221190"/>
<gene>
    <name evidence="2" type="ORF">TVAG_250840</name>
    <name evidence="1" type="ORF">TVAG_517850</name>
</gene>
<evidence type="ECO:0000313" key="1">
    <source>
        <dbReference type="EMBL" id="EAX83503.1"/>
    </source>
</evidence>
<evidence type="ECO:0000313" key="3">
    <source>
        <dbReference type="Proteomes" id="UP000001542"/>
    </source>
</evidence>
<reference evidence="2" key="2">
    <citation type="journal article" date="2007" name="Science">
        <title>Draft genome sequence of the sexually transmitted pathogen Trichomonas vaginalis.</title>
        <authorList>
            <person name="Carlton J.M."/>
            <person name="Hirt R.P."/>
            <person name="Silva J.C."/>
            <person name="Delcher A.L."/>
            <person name="Schatz M."/>
            <person name="Zhao Q."/>
            <person name="Wortman J.R."/>
            <person name="Bidwell S.L."/>
            <person name="Alsmark U.C.M."/>
            <person name="Besteiro S."/>
            <person name="Sicheritz-Ponten T."/>
            <person name="Noel C.J."/>
            <person name="Dacks J.B."/>
            <person name="Foster P.G."/>
            <person name="Simillion C."/>
            <person name="Van de Peer Y."/>
            <person name="Miranda-Saavedra D."/>
            <person name="Barton G.J."/>
            <person name="Westrop G.D."/>
            <person name="Mueller S."/>
            <person name="Dessi D."/>
            <person name="Fiori P.L."/>
            <person name="Ren Q."/>
            <person name="Paulsen I."/>
            <person name="Zhang H."/>
            <person name="Bastida-Corcuera F.D."/>
            <person name="Simoes-Barbosa A."/>
            <person name="Brown M.T."/>
            <person name="Hayes R.D."/>
            <person name="Mukherjee M."/>
            <person name="Okumura C.Y."/>
            <person name="Schneider R."/>
            <person name="Smith A.J."/>
            <person name="Vanacova S."/>
            <person name="Villalvazo M."/>
            <person name="Haas B.J."/>
            <person name="Pertea M."/>
            <person name="Feldblyum T.V."/>
            <person name="Utterback T.R."/>
            <person name="Shu C.L."/>
            <person name="Osoegawa K."/>
            <person name="de Jong P.J."/>
            <person name="Hrdy I."/>
            <person name="Horvathova L."/>
            <person name="Zubacova Z."/>
            <person name="Dolezal P."/>
            <person name="Malik S.B."/>
            <person name="Logsdon J.M. Jr."/>
            <person name="Henze K."/>
            <person name="Gupta A."/>
            <person name="Wang C.C."/>
            <person name="Dunne R.L."/>
            <person name="Upcroft J.A."/>
            <person name="Upcroft P."/>
            <person name="White O."/>
            <person name="Salzberg S.L."/>
            <person name="Tang P."/>
            <person name="Chiu C.-H."/>
            <person name="Lee Y.-S."/>
            <person name="Embley T.M."/>
            <person name="Coombs G.H."/>
            <person name="Mottram J.C."/>
            <person name="Tachezy J."/>
            <person name="Fraser-Liggett C.M."/>
            <person name="Johnson P.J."/>
        </authorList>
    </citation>
    <scope>NUCLEOTIDE SEQUENCE [LARGE SCALE GENOMIC DNA]</scope>
    <source>
        <strain evidence="2">G3</strain>
    </source>
</reference>
<dbReference type="VEuPathDB" id="TrichDB:TVAGG3_0143860"/>
<dbReference type="AlphaFoldDB" id="A2FJI6"/>
<organism evidence="2 3">
    <name type="scientific">Trichomonas vaginalis (strain ATCC PRA-98 / G3)</name>
    <dbReference type="NCBI Taxonomy" id="412133"/>
    <lineage>
        <taxon>Eukaryota</taxon>
        <taxon>Metamonada</taxon>
        <taxon>Parabasalia</taxon>
        <taxon>Trichomonadida</taxon>
        <taxon>Trichomonadidae</taxon>
        <taxon>Trichomonas</taxon>
    </lineage>
</organism>
<keyword evidence="3" id="KW-1185">Reference proteome</keyword>